<evidence type="ECO:0000256" key="5">
    <source>
        <dbReference type="ARBA" id="ARBA00022833"/>
    </source>
</evidence>
<evidence type="ECO:0000259" key="8">
    <source>
        <dbReference type="Pfam" id="PF01435"/>
    </source>
</evidence>
<gene>
    <name evidence="9" type="ORF">M378DRAFT_73403</name>
</gene>
<keyword evidence="7" id="KW-0812">Transmembrane</keyword>
<keyword evidence="7" id="KW-1133">Transmembrane helix</keyword>
<keyword evidence="5" id="KW-0862">Zinc</keyword>
<dbReference type="PANTHER" id="PTHR22726:SF18">
    <property type="entry name" value="PEPTIDASE M48 DOMAIN-CONTAINING PROTEIN"/>
    <property type="match status" value="1"/>
</dbReference>
<evidence type="ECO:0000256" key="1">
    <source>
        <dbReference type="ARBA" id="ARBA00001947"/>
    </source>
</evidence>
<dbReference type="GO" id="GO:0004222">
    <property type="term" value="F:metalloendopeptidase activity"/>
    <property type="evidence" value="ECO:0007669"/>
    <property type="project" value="InterPro"/>
</dbReference>
<keyword evidence="10" id="KW-1185">Reference proteome</keyword>
<keyword evidence="3" id="KW-0479">Metal-binding</keyword>
<dbReference type="AlphaFoldDB" id="A0A0C2XFG5"/>
<dbReference type="InParanoid" id="A0A0C2XFG5"/>
<evidence type="ECO:0000256" key="3">
    <source>
        <dbReference type="ARBA" id="ARBA00022723"/>
    </source>
</evidence>
<evidence type="ECO:0000256" key="2">
    <source>
        <dbReference type="ARBA" id="ARBA00022670"/>
    </source>
</evidence>
<dbReference type="InterPro" id="IPR001915">
    <property type="entry name" value="Peptidase_M48"/>
</dbReference>
<dbReference type="InterPro" id="IPR051156">
    <property type="entry name" value="Mito/Outer_Membr_Metalloprot"/>
</dbReference>
<dbReference type="GO" id="GO:0034982">
    <property type="term" value="P:mitochondrial protein processing"/>
    <property type="evidence" value="ECO:0007669"/>
    <property type="project" value="TreeGrafter"/>
</dbReference>
<dbReference type="GO" id="GO:0006515">
    <property type="term" value="P:protein quality control for misfolded or incompletely synthesized proteins"/>
    <property type="evidence" value="ECO:0007669"/>
    <property type="project" value="TreeGrafter"/>
</dbReference>
<keyword evidence="2" id="KW-0645">Protease</keyword>
<feature type="domain" description="Peptidase M48" evidence="8">
    <location>
        <begin position="235"/>
        <end position="475"/>
    </location>
</feature>
<evidence type="ECO:0000313" key="9">
    <source>
        <dbReference type="EMBL" id="KIL67603.1"/>
    </source>
</evidence>
<dbReference type="PANTHER" id="PTHR22726">
    <property type="entry name" value="METALLOENDOPEPTIDASE OMA1"/>
    <property type="match status" value="1"/>
</dbReference>
<reference evidence="9 10" key="1">
    <citation type="submission" date="2014-04" db="EMBL/GenBank/DDBJ databases">
        <title>Evolutionary Origins and Diversification of the Mycorrhizal Mutualists.</title>
        <authorList>
            <consortium name="DOE Joint Genome Institute"/>
            <consortium name="Mycorrhizal Genomics Consortium"/>
            <person name="Kohler A."/>
            <person name="Kuo A."/>
            <person name="Nagy L.G."/>
            <person name="Floudas D."/>
            <person name="Copeland A."/>
            <person name="Barry K.W."/>
            <person name="Cichocki N."/>
            <person name="Veneault-Fourrey C."/>
            <person name="LaButti K."/>
            <person name="Lindquist E.A."/>
            <person name="Lipzen A."/>
            <person name="Lundell T."/>
            <person name="Morin E."/>
            <person name="Murat C."/>
            <person name="Riley R."/>
            <person name="Ohm R."/>
            <person name="Sun H."/>
            <person name="Tunlid A."/>
            <person name="Henrissat B."/>
            <person name="Grigoriev I.V."/>
            <person name="Hibbett D.S."/>
            <person name="Martin F."/>
        </authorList>
    </citation>
    <scope>NUCLEOTIDE SEQUENCE [LARGE SCALE GENOMIC DNA]</scope>
    <source>
        <strain evidence="9 10">Koide BX008</strain>
    </source>
</reference>
<dbReference type="EMBL" id="KN818231">
    <property type="protein sequence ID" value="KIL67603.1"/>
    <property type="molecule type" value="Genomic_DNA"/>
</dbReference>
<dbReference type="HOGENOM" id="CLU_036521_0_0_1"/>
<dbReference type="Pfam" id="PF01435">
    <property type="entry name" value="Peptidase_M48"/>
    <property type="match status" value="1"/>
</dbReference>
<dbReference type="Proteomes" id="UP000054549">
    <property type="component" value="Unassembled WGS sequence"/>
</dbReference>
<evidence type="ECO:0000256" key="7">
    <source>
        <dbReference type="SAM" id="Phobius"/>
    </source>
</evidence>
<proteinExistence type="predicted"/>
<dbReference type="OrthoDB" id="7464992at2759"/>
<evidence type="ECO:0000256" key="6">
    <source>
        <dbReference type="ARBA" id="ARBA00023049"/>
    </source>
</evidence>
<keyword evidence="6" id="KW-0482">Metalloprotease</keyword>
<dbReference type="GO" id="GO:0046872">
    <property type="term" value="F:metal ion binding"/>
    <property type="evidence" value="ECO:0007669"/>
    <property type="project" value="UniProtKB-KW"/>
</dbReference>
<sequence length="499" mass="55840">MGTPGRITTAKFHSTARRDSLPLIPLIASVLKASAALELTRTAGRIAMTFIPVILIKNYKSRMRIKHAALHGLPASEEKINTHLKRIRARTLLVNFLFLIPFTLFWATIIASLEQTPALLRWMLLVIYRSYCTIRATGTVNPGYFQSAQFYCTFRALCTRMAIFLATVTTSSAMATWQFNIKYCPSHIDTGHVQRRLFPFHARKQGVSRNRTFLHRMCETVTDMSKGKQQHRKSLNPSSFEGPPYSLLLVDRPDAPNALSYGFGPDGGGGIVVYSGFLDEIFSKHPIQYEQPRADQNQSWWSQIVKQLFLSSSPPPPKPKPTPEQTTELAILLAHELAHLILSHHLETLSSATIVVPGVLSIASDVIRILVFPMTMLFGPFVNDAVAQLGKVGSGELLKLGEHCTSWKQEIEADVVSTRLLAHAGFDAREALKFWEDRSQVECSPTRDSQGQLIFGIRGDSHPLNETRITKIKEELERWEKSRLVTLAQRHSAKASGTS</sequence>
<comment type="cofactor">
    <cofactor evidence="1">
        <name>Zn(2+)</name>
        <dbReference type="ChEBI" id="CHEBI:29105"/>
    </cofactor>
</comment>
<protein>
    <recommendedName>
        <fullName evidence="8">Peptidase M48 domain-containing protein</fullName>
    </recommendedName>
</protein>
<evidence type="ECO:0000256" key="4">
    <source>
        <dbReference type="ARBA" id="ARBA00022801"/>
    </source>
</evidence>
<dbReference type="GO" id="GO:0005743">
    <property type="term" value="C:mitochondrial inner membrane"/>
    <property type="evidence" value="ECO:0007669"/>
    <property type="project" value="TreeGrafter"/>
</dbReference>
<keyword evidence="7" id="KW-0472">Membrane</keyword>
<feature type="transmembrane region" description="Helical" evidence="7">
    <location>
        <begin position="92"/>
        <end position="113"/>
    </location>
</feature>
<accession>A0A0C2XFG5</accession>
<keyword evidence="4" id="KW-0378">Hydrolase</keyword>
<evidence type="ECO:0000313" key="10">
    <source>
        <dbReference type="Proteomes" id="UP000054549"/>
    </source>
</evidence>
<organism evidence="9 10">
    <name type="scientific">Amanita muscaria (strain Koide BX008)</name>
    <dbReference type="NCBI Taxonomy" id="946122"/>
    <lineage>
        <taxon>Eukaryota</taxon>
        <taxon>Fungi</taxon>
        <taxon>Dikarya</taxon>
        <taxon>Basidiomycota</taxon>
        <taxon>Agaricomycotina</taxon>
        <taxon>Agaricomycetes</taxon>
        <taxon>Agaricomycetidae</taxon>
        <taxon>Agaricales</taxon>
        <taxon>Pluteineae</taxon>
        <taxon>Amanitaceae</taxon>
        <taxon>Amanita</taxon>
    </lineage>
</organism>
<name>A0A0C2XFG5_AMAMK</name>